<dbReference type="InterPro" id="IPR011701">
    <property type="entry name" value="MFS"/>
</dbReference>
<dbReference type="GO" id="GO:0022857">
    <property type="term" value="F:transmembrane transporter activity"/>
    <property type="evidence" value="ECO:0007669"/>
    <property type="project" value="InterPro"/>
</dbReference>
<dbReference type="InterPro" id="IPR011051">
    <property type="entry name" value="RmlC_Cupin_sf"/>
</dbReference>
<feature type="transmembrane region" description="Helical" evidence="7">
    <location>
        <begin position="43"/>
        <end position="63"/>
    </location>
</feature>
<feature type="transmembrane region" description="Helical" evidence="7">
    <location>
        <begin position="83"/>
        <end position="104"/>
    </location>
</feature>
<evidence type="ECO:0000313" key="9">
    <source>
        <dbReference type="EMBL" id="RMZ14012.1"/>
    </source>
</evidence>
<dbReference type="AlphaFoldDB" id="A0A3M7HM55"/>
<feature type="transmembrane region" description="Helical" evidence="7">
    <location>
        <begin position="176"/>
        <end position="199"/>
    </location>
</feature>
<gene>
    <name evidence="9" type="ORF">D0860_02272</name>
</gene>
<feature type="transmembrane region" description="Helical" evidence="7">
    <location>
        <begin position="340"/>
        <end position="362"/>
    </location>
</feature>
<reference evidence="9 10" key="1">
    <citation type="journal article" date="2018" name="BMC Genomics">
        <title>Genomic evidence for intraspecific hybridization in a clonal and extremely halotolerant yeast.</title>
        <authorList>
            <person name="Gostincar C."/>
            <person name="Stajich J.E."/>
            <person name="Zupancic J."/>
            <person name="Zalar P."/>
            <person name="Gunde-Cimerman N."/>
        </authorList>
    </citation>
    <scope>NUCLEOTIDE SEQUENCE [LARGE SCALE GENOMIC DNA]</scope>
    <source>
        <strain evidence="9 10">EXF-562</strain>
    </source>
</reference>
<dbReference type="Gene3D" id="2.60.120.480">
    <property type="entry name" value="Ureidoglycolate hydrolase"/>
    <property type="match status" value="1"/>
</dbReference>
<dbReference type="PROSITE" id="PS50850">
    <property type="entry name" value="MFS"/>
    <property type="match status" value="1"/>
</dbReference>
<dbReference type="SUPFAM" id="SSF103473">
    <property type="entry name" value="MFS general substrate transporter"/>
    <property type="match status" value="1"/>
</dbReference>
<accession>A0A3M7HM55</accession>
<feature type="transmembrane region" description="Helical" evidence="7">
    <location>
        <begin position="147"/>
        <end position="164"/>
    </location>
</feature>
<feature type="region of interest" description="Disordered" evidence="6">
    <location>
        <begin position="12"/>
        <end position="36"/>
    </location>
</feature>
<dbReference type="CDD" id="cd20298">
    <property type="entry name" value="cupin_UAH"/>
    <property type="match status" value="1"/>
</dbReference>
<feature type="compositionally biased region" description="Basic and acidic residues" evidence="6">
    <location>
        <begin position="12"/>
        <end position="25"/>
    </location>
</feature>
<evidence type="ECO:0000259" key="8">
    <source>
        <dbReference type="PROSITE" id="PS50850"/>
    </source>
</evidence>
<keyword evidence="7" id="KW-1133">Transmembrane helix</keyword>
<dbReference type="Proteomes" id="UP000280598">
    <property type="component" value="Unassembled WGS sequence"/>
</dbReference>
<evidence type="ECO:0000256" key="7">
    <source>
        <dbReference type="SAM" id="Phobius"/>
    </source>
</evidence>
<evidence type="ECO:0000256" key="2">
    <source>
        <dbReference type="ARBA" id="ARBA00011738"/>
    </source>
</evidence>
<comment type="subunit">
    <text evidence="2">Homodimer.</text>
</comment>
<dbReference type="Pfam" id="PF04115">
    <property type="entry name" value="Ureidogly_lyase"/>
    <property type="match status" value="1"/>
</dbReference>
<dbReference type="Gene3D" id="1.20.1250.20">
    <property type="entry name" value="MFS general substrate transporter like domains"/>
    <property type="match status" value="2"/>
</dbReference>
<dbReference type="InterPro" id="IPR007247">
    <property type="entry name" value="Ureidogly_lyase"/>
</dbReference>
<feature type="transmembrane region" description="Helical" evidence="7">
    <location>
        <begin position="418"/>
        <end position="437"/>
    </location>
</feature>
<feature type="transmembrane region" description="Helical" evidence="7">
    <location>
        <begin position="286"/>
        <end position="307"/>
    </location>
</feature>
<feature type="domain" description="Major facilitator superfamily (MFS) profile" evidence="8">
    <location>
        <begin position="44"/>
        <end position="443"/>
    </location>
</feature>
<dbReference type="GO" id="GO:0016020">
    <property type="term" value="C:membrane"/>
    <property type="evidence" value="ECO:0007669"/>
    <property type="project" value="UniProtKB-SubCell"/>
</dbReference>
<dbReference type="VEuPathDB" id="FungiDB:BTJ68_09230"/>
<feature type="region of interest" description="Disordered" evidence="6">
    <location>
        <begin position="603"/>
        <end position="622"/>
    </location>
</feature>
<sequence length="753" mass="80570">MSSTVELTRLDHLAPDTSDPRRTADSHSPSRAQLALPPTDQGLQAWVALAGSFLSNALIWGFALSFGVLQEYYMTTEPLASQGGIAAIGTTSTGIMYLTMPLFLEIFRRWPKTRRWSLWASVPIVAISLVGASFANTVPQLLVTQGIFYAIAGNALVMPTINFINEWFSQKRGLAIGIAISGDFAGGIVMPLLLQAILGAVGHRWTLRIVAAIIVVISSPILFLLKPRLPVSATHVAAPMDLSFMREGFFWTLQLFNTVQALGYFLPNNYLPTIAQSLGLGRTLGSLTVLIVNFGAIFGCVGVGALVDRFDVTLVLFAQGLLASIAVIVVLGLTTNVAPLFIFSLMYGLTAAAYSTAWGGIIHELQRKNENTDANIVFGLLALGRGVGSIISGPLSEALVTNSPGIQEAATSAYTSKYGSIIIFTGCTALAGGFVATKAVRHRVPTSGSCSAPHYGEPSCAMPTLPRTSALSRNVPVEALTPQAFEGFGEVVQNPRTHGGQPSSLQKTEANQGSAEKWLDVTQMRNWYHLSSSAKAAEVKMNMFVCKPRQLSDGEEGRKTFAVKILERHPFTPQTFIPMGLGQEDQTTSYLVIVAPTLPLSSGRQSNHQGLEPAYPLPPPQRKRSLKERLLGARPNPFTNDFNPSTTPSSSSAKPGEPRPKGPGLPDLSNLKAFIARGDQAVTYGPGTWHAPMVVLGEKPIDFVVVQYMNGVGIEDCQEVEVEASDGGKGLSVDVGEVFTDNGMASETPKAKL</sequence>
<dbReference type="InterPro" id="IPR020846">
    <property type="entry name" value="MFS_dom"/>
</dbReference>
<dbReference type="InterPro" id="IPR047233">
    <property type="entry name" value="UAH_cupin"/>
</dbReference>
<dbReference type="GO" id="GO:0000256">
    <property type="term" value="P:allantoin catabolic process"/>
    <property type="evidence" value="ECO:0007669"/>
    <property type="project" value="InterPro"/>
</dbReference>
<dbReference type="InterPro" id="IPR024060">
    <property type="entry name" value="Ureidoglycolate_lyase_dom_sf"/>
</dbReference>
<feature type="compositionally biased region" description="Polar residues" evidence="6">
    <location>
        <begin position="494"/>
        <end position="513"/>
    </location>
</feature>
<feature type="transmembrane region" description="Helical" evidence="7">
    <location>
        <begin position="314"/>
        <end position="334"/>
    </location>
</feature>
<dbReference type="EMBL" id="QWIS01000030">
    <property type="protein sequence ID" value="RMZ14012.1"/>
    <property type="molecule type" value="Genomic_DNA"/>
</dbReference>
<feature type="transmembrane region" description="Helical" evidence="7">
    <location>
        <begin position="116"/>
        <end position="135"/>
    </location>
</feature>
<evidence type="ECO:0000313" key="10">
    <source>
        <dbReference type="Proteomes" id="UP000280598"/>
    </source>
</evidence>
<evidence type="ECO:0000256" key="4">
    <source>
        <dbReference type="ARBA" id="ARBA00023239"/>
    </source>
</evidence>
<proteinExistence type="predicted"/>
<name>A0A3M7HM55_HORWE</name>
<keyword evidence="3" id="KW-0659">Purine metabolism</keyword>
<dbReference type="VEuPathDB" id="FungiDB:BTJ68_09229"/>
<dbReference type="SUPFAM" id="SSF51182">
    <property type="entry name" value="RmlC-like cupins"/>
    <property type="match status" value="1"/>
</dbReference>
<comment type="subcellular location">
    <subcellularLocation>
        <location evidence="1">Membrane</location>
        <topology evidence="1">Multi-pass membrane protein</topology>
    </subcellularLocation>
</comment>
<dbReference type="GO" id="GO:0004848">
    <property type="term" value="F:ureidoglycolate hydrolase activity"/>
    <property type="evidence" value="ECO:0007669"/>
    <property type="project" value="InterPro"/>
</dbReference>
<comment type="caution">
    <text evidence="9">The sequence shown here is derived from an EMBL/GenBank/DDBJ whole genome shotgun (WGS) entry which is preliminary data.</text>
</comment>
<evidence type="ECO:0000256" key="1">
    <source>
        <dbReference type="ARBA" id="ARBA00004141"/>
    </source>
</evidence>
<evidence type="ECO:0000256" key="3">
    <source>
        <dbReference type="ARBA" id="ARBA00022631"/>
    </source>
</evidence>
<feature type="region of interest" description="Disordered" evidence="6">
    <location>
        <begin position="493"/>
        <end position="513"/>
    </location>
</feature>
<feature type="transmembrane region" description="Helical" evidence="7">
    <location>
        <begin position="205"/>
        <end position="225"/>
    </location>
</feature>
<organism evidence="9 10">
    <name type="scientific">Hortaea werneckii</name>
    <name type="common">Black yeast</name>
    <name type="synonym">Cladosporium werneckii</name>
    <dbReference type="NCBI Taxonomy" id="91943"/>
    <lineage>
        <taxon>Eukaryota</taxon>
        <taxon>Fungi</taxon>
        <taxon>Dikarya</taxon>
        <taxon>Ascomycota</taxon>
        <taxon>Pezizomycotina</taxon>
        <taxon>Dothideomycetes</taxon>
        <taxon>Dothideomycetidae</taxon>
        <taxon>Mycosphaerellales</taxon>
        <taxon>Teratosphaeriaceae</taxon>
        <taxon>Hortaea</taxon>
    </lineage>
</organism>
<dbReference type="InterPro" id="IPR036259">
    <property type="entry name" value="MFS_trans_sf"/>
</dbReference>
<dbReference type="Pfam" id="PF07690">
    <property type="entry name" value="MFS_1"/>
    <property type="match status" value="1"/>
</dbReference>
<dbReference type="PANTHER" id="PTHR21221">
    <property type="entry name" value="UREIDOGLYCOLATE HYDROLASE"/>
    <property type="match status" value="1"/>
</dbReference>
<dbReference type="GO" id="GO:0006144">
    <property type="term" value="P:purine nucleobase metabolic process"/>
    <property type="evidence" value="ECO:0007669"/>
    <property type="project" value="UniProtKB-KW"/>
</dbReference>
<keyword evidence="4" id="KW-0456">Lyase</keyword>
<dbReference type="GO" id="GO:0050385">
    <property type="term" value="F:ureidoglycolate lyase activity"/>
    <property type="evidence" value="ECO:0007669"/>
    <property type="project" value="UniProtKB-EC"/>
</dbReference>
<keyword evidence="7" id="KW-0472">Membrane</keyword>
<comment type="catalytic activity">
    <reaction evidence="5">
        <text>(S)-ureidoglycolate = urea + glyoxylate</text>
        <dbReference type="Rhea" id="RHEA:11304"/>
        <dbReference type="ChEBI" id="CHEBI:16199"/>
        <dbReference type="ChEBI" id="CHEBI:36655"/>
        <dbReference type="ChEBI" id="CHEBI:57296"/>
        <dbReference type="EC" id="4.3.2.3"/>
    </reaction>
</comment>
<evidence type="ECO:0000256" key="5">
    <source>
        <dbReference type="ARBA" id="ARBA00047684"/>
    </source>
</evidence>
<evidence type="ECO:0000256" key="6">
    <source>
        <dbReference type="SAM" id="MobiDB-lite"/>
    </source>
</evidence>
<protein>
    <recommendedName>
        <fullName evidence="8">Major facilitator superfamily (MFS) profile domain-containing protein</fullName>
    </recommendedName>
</protein>
<feature type="transmembrane region" description="Helical" evidence="7">
    <location>
        <begin position="248"/>
        <end position="266"/>
    </location>
</feature>
<feature type="region of interest" description="Disordered" evidence="6">
    <location>
        <begin position="633"/>
        <end position="669"/>
    </location>
</feature>
<dbReference type="PANTHER" id="PTHR21221:SF1">
    <property type="entry name" value="UREIDOGLYCOLATE LYASE"/>
    <property type="match status" value="1"/>
</dbReference>
<keyword evidence="7" id="KW-0812">Transmembrane</keyword>